<dbReference type="OrthoDB" id="269151at2759"/>
<dbReference type="GO" id="GO:0032543">
    <property type="term" value="P:mitochondrial translation"/>
    <property type="evidence" value="ECO:0007669"/>
    <property type="project" value="TreeGrafter"/>
</dbReference>
<name>A0A4T0X607_9ASCO</name>
<keyword evidence="5" id="KW-1185">Reference proteome</keyword>
<dbReference type="AlphaFoldDB" id="A0A4T0X607"/>
<dbReference type="InterPro" id="IPR027417">
    <property type="entry name" value="P-loop_NTPase"/>
</dbReference>
<dbReference type="Pfam" id="PF01926">
    <property type="entry name" value="MMR_HSR1"/>
    <property type="match status" value="1"/>
</dbReference>
<gene>
    <name evidence="4" type="ORF">CANINC_000513</name>
</gene>
<dbReference type="STRING" id="52247.A0A4T0X607"/>
<comment type="caution">
    <text evidence="4">The sequence shown here is derived from an EMBL/GenBank/DDBJ whole genome shotgun (WGS) entry which is preliminary data.</text>
</comment>
<dbReference type="CDD" id="cd01856">
    <property type="entry name" value="YlqF"/>
    <property type="match status" value="1"/>
</dbReference>
<dbReference type="GO" id="GO:0003924">
    <property type="term" value="F:GTPase activity"/>
    <property type="evidence" value="ECO:0007669"/>
    <property type="project" value="TreeGrafter"/>
</dbReference>
<dbReference type="EMBL" id="SELW01000088">
    <property type="protein sequence ID" value="TID30921.1"/>
    <property type="molecule type" value="Genomic_DNA"/>
</dbReference>
<dbReference type="PANTHER" id="PTHR45782">
    <property type="entry name" value="MITOCHONDRIAL RIBOSOME-ASSOCIATED GTPASE 1"/>
    <property type="match status" value="1"/>
</dbReference>
<dbReference type="Gene3D" id="1.10.1580.10">
    <property type="match status" value="1"/>
</dbReference>
<accession>A0A4T0X607</accession>
<evidence type="ECO:0000313" key="4">
    <source>
        <dbReference type="EMBL" id="TID30921.1"/>
    </source>
</evidence>
<dbReference type="GO" id="GO:0005739">
    <property type="term" value="C:mitochondrion"/>
    <property type="evidence" value="ECO:0007669"/>
    <property type="project" value="TreeGrafter"/>
</dbReference>
<organism evidence="4 5">
    <name type="scientific">Pichia inconspicua</name>
    <dbReference type="NCBI Taxonomy" id="52247"/>
    <lineage>
        <taxon>Eukaryota</taxon>
        <taxon>Fungi</taxon>
        <taxon>Dikarya</taxon>
        <taxon>Ascomycota</taxon>
        <taxon>Saccharomycotina</taxon>
        <taxon>Pichiomycetes</taxon>
        <taxon>Pichiales</taxon>
        <taxon>Pichiaceae</taxon>
        <taxon>Pichia</taxon>
    </lineage>
</organism>
<dbReference type="Gene3D" id="3.40.50.300">
    <property type="entry name" value="P-loop containing nucleotide triphosphate hydrolases"/>
    <property type="match status" value="1"/>
</dbReference>
<dbReference type="SUPFAM" id="SSF52540">
    <property type="entry name" value="P-loop containing nucleoside triphosphate hydrolases"/>
    <property type="match status" value="1"/>
</dbReference>
<evidence type="ECO:0000256" key="2">
    <source>
        <dbReference type="ARBA" id="ARBA00023134"/>
    </source>
</evidence>
<evidence type="ECO:0000259" key="3">
    <source>
        <dbReference type="Pfam" id="PF01926"/>
    </source>
</evidence>
<dbReference type="PANTHER" id="PTHR45782:SF4">
    <property type="entry name" value="MITOCHONDRIAL RIBOSOME-ASSOCIATED GTPASE 1"/>
    <property type="match status" value="1"/>
</dbReference>
<keyword evidence="1" id="KW-0547">Nucleotide-binding</keyword>
<proteinExistence type="predicted"/>
<dbReference type="Proteomes" id="UP000307173">
    <property type="component" value="Unassembled WGS sequence"/>
</dbReference>
<reference evidence="4 5" key="1">
    <citation type="journal article" date="2019" name="Front. Genet.">
        <title>Whole-Genome Sequencing of the Opportunistic Yeast Pathogen Candida inconspicua Uncovers Its Hybrid Origin.</title>
        <authorList>
            <person name="Mixao V."/>
            <person name="Hansen A.P."/>
            <person name="Saus E."/>
            <person name="Boekhout T."/>
            <person name="Lass-Florl C."/>
            <person name="Gabaldon T."/>
        </authorList>
    </citation>
    <scope>NUCLEOTIDE SEQUENCE [LARGE SCALE GENOMIC DNA]</scope>
    <source>
        <strain evidence="4 5">CBS 180</strain>
    </source>
</reference>
<evidence type="ECO:0000256" key="1">
    <source>
        <dbReference type="ARBA" id="ARBA00022741"/>
    </source>
</evidence>
<dbReference type="GO" id="GO:0005525">
    <property type="term" value="F:GTP binding"/>
    <property type="evidence" value="ECO:0007669"/>
    <property type="project" value="UniProtKB-KW"/>
</dbReference>
<protein>
    <recommendedName>
        <fullName evidence="3">G domain-containing protein</fullName>
    </recommendedName>
</protein>
<sequence length="392" mass="44384">MSKVISGKISAVKNAVKGATDAASFTKTRPPFKPRTEFPDYRVVLAQLKGHQTKALSKMQQLSPQINLILELRDSRAPVATTNVLIDKIFKNKEKIILYTKKDISPVNTSLLTEWHEKRNESFLSVDCRKKSDISKILKRLRESFYQMFPPPPLGLRLMVVGMPNVGKSTLVNNLRKQGLDVDNFKKVAQTGNIAGVTRNTSEIIRISSSPEILLYDTPGVLLPQMNDIKTMLSLYLIGTVSNNNIDPVIASDYLLYMMNLNDKSGKAYSKYLDRPTNNIYTLLDAVAKKTGNINKRKIDGKYRTNYVGCALELVKQYQSGKLGKWYLDEAIVKQHDAEIFNDAIEAEKKRVANLDTKLKFGPDMEAEPKKNMSTADKRKERILRQSNQLFY</sequence>
<evidence type="ECO:0000313" key="5">
    <source>
        <dbReference type="Proteomes" id="UP000307173"/>
    </source>
</evidence>
<dbReference type="InterPro" id="IPR023179">
    <property type="entry name" value="GTP-bd_ortho_bundle_sf"/>
</dbReference>
<keyword evidence="2" id="KW-0342">GTP-binding</keyword>
<feature type="domain" description="G" evidence="3">
    <location>
        <begin position="158"/>
        <end position="229"/>
    </location>
</feature>
<dbReference type="InterPro" id="IPR006073">
    <property type="entry name" value="GTP-bd"/>
</dbReference>